<dbReference type="Gene3D" id="1.10.10.10">
    <property type="entry name" value="Winged helix-like DNA-binding domain superfamily/Winged helix DNA-binding domain"/>
    <property type="match status" value="1"/>
</dbReference>
<proteinExistence type="predicted"/>
<sequence length="140" mass="16049">MNPIQNNLFHSINQFSRHFSKALNEALVPLGIYTAQWTIIYLLKTNGPATQKDLSRYLGVEAPTMTRTLARMEKSGWISKVTGTDKREKQIILTEAARGMYETWHQAVRTCEDQFLKNVSDQETTEMLSTLKKMSVTFCD</sequence>
<dbReference type="SUPFAM" id="SSF46785">
    <property type="entry name" value="Winged helix' DNA-binding domain"/>
    <property type="match status" value="1"/>
</dbReference>
<accession>A0A6L3V6J8</accession>
<reference evidence="5 6" key="1">
    <citation type="journal article" date="2016" name="Antonie Van Leeuwenhoek">
        <title>Bacillus depressus sp. nov., isolated from soil of a sunflower field.</title>
        <authorList>
            <person name="Wei X."/>
            <person name="Xin D."/>
            <person name="Xin Y."/>
            <person name="Zhang H."/>
            <person name="Wang T."/>
            <person name="Zhang J."/>
        </authorList>
    </citation>
    <scope>NUCLEOTIDE SEQUENCE [LARGE SCALE GENOMIC DNA]</scope>
    <source>
        <strain evidence="5 6">BZ1</strain>
    </source>
</reference>
<dbReference type="Pfam" id="PF01047">
    <property type="entry name" value="MarR"/>
    <property type="match status" value="1"/>
</dbReference>
<comment type="caution">
    <text evidence="5">The sequence shown here is derived from an EMBL/GenBank/DDBJ whole genome shotgun (WGS) entry which is preliminary data.</text>
</comment>
<keyword evidence="1" id="KW-0805">Transcription regulation</keyword>
<name>A0A6L3V6J8_9BACI</name>
<dbReference type="PRINTS" id="PR00598">
    <property type="entry name" value="HTHMARR"/>
</dbReference>
<dbReference type="InterPro" id="IPR036388">
    <property type="entry name" value="WH-like_DNA-bd_sf"/>
</dbReference>
<dbReference type="SMART" id="SM00347">
    <property type="entry name" value="HTH_MARR"/>
    <property type="match status" value="1"/>
</dbReference>
<evidence type="ECO:0000256" key="1">
    <source>
        <dbReference type="ARBA" id="ARBA00023015"/>
    </source>
</evidence>
<dbReference type="InterPro" id="IPR011991">
    <property type="entry name" value="ArsR-like_HTH"/>
</dbReference>
<feature type="domain" description="HTH marR-type" evidence="4">
    <location>
        <begin position="5"/>
        <end position="136"/>
    </location>
</feature>
<dbReference type="OrthoDB" id="1904211at2"/>
<dbReference type="InterPro" id="IPR000835">
    <property type="entry name" value="HTH_MarR-typ"/>
</dbReference>
<keyword evidence="2" id="KW-0238">DNA-binding</keyword>
<dbReference type="GO" id="GO:0003700">
    <property type="term" value="F:DNA-binding transcription factor activity"/>
    <property type="evidence" value="ECO:0007669"/>
    <property type="project" value="InterPro"/>
</dbReference>
<dbReference type="PANTHER" id="PTHR42756:SF1">
    <property type="entry name" value="TRANSCRIPTIONAL REPRESSOR OF EMRAB OPERON"/>
    <property type="match status" value="1"/>
</dbReference>
<dbReference type="PANTHER" id="PTHR42756">
    <property type="entry name" value="TRANSCRIPTIONAL REGULATOR, MARR"/>
    <property type="match status" value="1"/>
</dbReference>
<protein>
    <submittedName>
        <fullName evidence="5">MarR family transcriptional regulator</fullName>
    </submittedName>
</protein>
<dbReference type="PROSITE" id="PS50995">
    <property type="entry name" value="HTH_MARR_2"/>
    <property type="match status" value="1"/>
</dbReference>
<evidence type="ECO:0000313" key="5">
    <source>
        <dbReference type="EMBL" id="KAB2336082.1"/>
    </source>
</evidence>
<evidence type="ECO:0000259" key="4">
    <source>
        <dbReference type="PROSITE" id="PS50995"/>
    </source>
</evidence>
<dbReference type="CDD" id="cd00090">
    <property type="entry name" value="HTH_ARSR"/>
    <property type="match status" value="1"/>
</dbReference>
<keyword evidence="3" id="KW-0804">Transcription</keyword>
<evidence type="ECO:0000313" key="6">
    <source>
        <dbReference type="Proteomes" id="UP000481030"/>
    </source>
</evidence>
<dbReference type="RefSeq" id="WP_151534884.1">
    <property type="nucleotide sequence ID" value="NZ_WBOS01000004.1"/>
</dbReference>
<dbReference type="Proteomes" id="UP000481030">
    <property type="component" value="Unassembled WGS sequence"/>
</dbReference>
<gene>
    <name evidence="5" type="ORF">F7731_11250</name>
</gene>
<dbReference type="GO" id="GO:0003677">
    <property type="term" value="F:DNA binding"/>
    <property type="evidence" value="ECO:0007669"/>
    <property type="project" value="UniProtKB-KW"/>
</dbReference>
<keyword evidence="6" id="KW-1185">Reference proteome</keyword>
<organism evidence="5 6">
    <name type="scientific">Cytobacillus depressus</name>
    <dbReference type="NCBI Taxonomy" id="1602942"/>
    <lineage>
        <taxon>Bacteria</taxon>
        <taxon>Bacillati</taxon>
        <taxon>Bacillota</taxon>
        <taxon>Bacilli</taxon>
        <taxon>Bacillales</taxon>
        <taxon>Bacillaceae</taxon>
        <taxon>Cytobacillus</taxon>
    </lineage>
</organism>
<dbReference type="EMBL" id="WBOS01000004">
    <property type="protein sequence ID" value="KAB2336082.1"/>
    <property type="molecule type" value="Genomic_DNA"/>
</dbReference>
<evidence type="ECO:0000256" key="2">
    <source>
        <dbReference type="ARBA" id="ARBA00023125"/>
    </source>
</evidence>
<dbReference type="AlphaFoldDB" id="A0A6L3V6J8"/>
<evidence type="ECO:0000256" key="3">
    <source>
        <dbReference type="ARBA" id="ARBA00023163"/>
    </source>
</evidence>
<dbReference type="InterPro" id="IPR036390">
    <property type="entry name" value="WH_DNA-bd_sf"/>
</dbReference>